<dbReference type="Proteomes" id="UP000319353">
    <property type="component" value="Unassembled WGS sequence"/>
</dbReference>
<evidence type="ECO:0000256" key="1">
    <source>
        <dbReference type="ARBA" id="ARBA00022475"/>
    </source>
</evidence>
<dbReference type="InterPro" id="IPR002035">
    <property type="entry name" value="VWF_A"/>
</dbReference>
<dbReference type="InterPro" id="IPR024163">
    <property type="entry name" value="Aerotolerance_reg_N"/>
</dbReference>
<dbReference type="Pfam" id="PF07584">
    <property type="entry name" value="BatA"/>
    <property type="match status" value="1"/>
</dbReference>
<keyword evidence="3 5" id="KW-1133">Transmembrane helix</keyword>
<evidence type="ECO:0000256" key="2">
    <source>
        <dbReference type="ARBA" id="ARBA00022692"/>
    </source>
</evidence>
<organism evidence="7 8">
    <name type="scientific">Candidatus Segetimicrobium genomatis</name>
    <dbReference type="NCBI Taxonomy" id="2569760"/>
    <lineage>
        <taxon>Bacteria</taxon>
        <taxon>Bacillati</taxon>
        <taxon>Candidatus Sysuimicrobiota</taxon>
        <taxon>Candidatus Sysuimicrobiia</taxon>
        <taxon>Candidatus Sysuimicrobiales</taxon>
        <taxon>Candidatus Segetimicrobiaceae</taxon>
        <taxon>Candidatus Segetimicrobium</taxon>
    </lineage>
</organism>
<proteinExistence type="predicted"/>
<dbReference type="PROSITE" id="PS50234">
    <property type="entry name" value="VWFA"/>
    <property type="match status" value="1"/>
</dbReference>
<evidence type="ECO:0000256" key="3">
    <source>
        <dbReference type="ARBA" id="ARBA00022989"/>
    </source>
</evidence>
<protein>
    <submittedName>
        <fullName evidence="7">VWA domain-containing protein</fullName>
    </submittedName>
</protein>
<sequence>MTFQWPIMLMGLAAVPLLAALYVWALRRPARRSVSYTQVEMLAQALEVSGRWTRHFPGVLVALSLAAVILSLGRPIAPMPVPAVQNTVMLSIDVSRSMLADDLPPNRIEAAKAAAKEFVRILPRGLKVGLVTFSSYATLIVPPTTERTRILEAIDLLSTEFATAIGDGLLEAVWALPGRQRPSSPLAPAPVPQPPVPSGSIVLLSDGQSNRGALPQDAARIAREQEVKVYTVGIGTPEGTFLNLGGRSIWVRLDEDTLREVAEITGGTYYHATSTSELRRVYRRLSRDIGWESRPTEVSGLLAGAAALLLAGAVGVSLLRVHRI</sequence>
<reference evidence="7 8" key="1">
    <citation type="journal article" date="2019" name="Nat. Microbiol.">
        <title>Mediterranean grassland soil C-N compound turnover is dependent on rainfall and depth, and is mediated by genomically divergent microorganisms.</title>
        <authorList>
            <person name="Diamond S."/>
            <person name="Andeer P.F."/>
            <person name="Li Z."/>
            <person name="Crits-Christoph A."/>
            <person name="Burstein D."/>
            <person name="Anantharaman K."/>
            <person name="Lane K.R."/>
            <person name="Thomas B.C."/>
            <person name="Pan C."/>
            <person name="Northen T.R."/>
            <person name="Banfield J.F."/>
        </authorList>
    </citation>
    <scope>NUCLEOTIDE SEQUENCE [LARGE SCALE GENOMIC DNA]</scope>
    <source>
        <strain evidence="7">NP_4</strain>
    </source>
</reference>
<accession>A0A537LF79</accession>
<evidence type="ECO:0000313" key="8">
    <source>
        <dbReference type="Proteomes" id="UP000319353"/>
    </source>
</evidence>
<feature type="transmembrane region" description="Helical" evidence="5">
    <location>
        <begin position="6"/>
        <end position="26"/>
    </location>
</feature>
<evidence type="ECO:0000313" key="7">
    <source>
        <dbReference type="EMBL" id="TMJ06674.1"/>
    </source>
</evidence>
<dbReference type="PANTHER" id="PTHR22550:SF5">
    <property type="entry name" value="LEUCINE ZIPPER PROTEIN 4"/>
    <property type="match status" value="1"/>
</dbReference>
<comment type="caution">
    <text evidence="7">The sequence shown here is derived from an EMBL/GenBank/DDBJ whole genome shotgun (WGS) entry which is preliminary data.</text>
</comment>
<feature type="transmembrane region" description="Helical" evidence="5">
    <location>
        <begin position="56"/>
        <end position="77"/>
    </location>
</feature>
<evidence type="ECO:0000256" key="4">
    <source>
        <dbReference type="ARBA" id="ARBA00023136"/>
    </source>
</evidence>
<dbReference type="InterPro" id="IPR050768">
    <property type="entry name" value="UPF0353/GerABKA_families"/>
</dbReference>
<dbReference type="EMBL" id="VBAL01000010">
    <property type="protein sequence ID" value="TMJ06674.1"/>
    <property type="molecule type" value="Genomic_DNA"/>
</dbReference>
<dbReference type="InterPro" id="IPR036465">
    <property type="entry name" value="vWFA_dom_sf"/>
</dbReference>
<dbReference type="Gene3D" id="3.40.50.410">
    <property type="entry name" value="von Willebrand factor, type A domain"/>
    <property type="match status" value="1"/>
</dbReference>
<feature type="domain" description="VWFA" evidence="6">
    <location>
        <begin position="87"/>
        <end position="285"/>
    </location>
</feature>
<dbReference type="SMART" id="SM00327">
    <property type="entry name" value="VWA"/>
    <property type="match status" value="1"/>
</dbReference>
<keyword evidence="1" id="KW-1003">Cell membrane</keyword>
<dbReference type="Pfam" id="PF13519">
    <property type="entry name" value="VWA_2"/>
    <property type="match status" value="1"/>
</dbReference>
<dbReference type="PANTHER" id="PTHR22550">
    <property type="entry name" value="SPORE GERMINATION PROTEIN"/>
    <property type="match status" value="1"/>
</dbReference>
<dbReference type="SUPFAM" id="SSF53300">
    <property type="entry name" value="vWA-like"/>
    <property type="match status" value="1"/>
</dbReference>
<keyword evidence="4 5" id="KW-0472">Membrane</keyword>
<feature type="transmembrane region" description="Helical" evidence="5">
    <location>
        <begin position="301"/>
        <end position="321"/>
    </location>
</feature>
<dbReference type="AlphaFoldDB" id="A0A537LF79"/>
<evidence type="ECO:0000259" key="6">
    <source>
        <dbReference type="PROSITE" id="PS50234"/>
    </source>
</evidence>
<keyword evidence="2 5" id="KW-0812">Transmembrane</keyword>
<gene>
    <name evidence="7" type="ORF">E6H01_00875</name>
</gene>
<evidence type="ECO:0000256" key="5">
    <source>
        <dbReference type="SAM" id="Phobius"/>
    </source>
</evidence>
<name>A0A537LF79_9BACT</name>